<keyword evidence="9" id="KW-1185">Reference proteome</keyword>
<dbReference type="Pfam" id="PF01061">
    <property type="entry name" value="ABC2_membrane"/>
    <property type="match status" value="1"/>
</dbReference>
<feature type="domain" description="ABC transmembrane type-2" evidence="7">
    <location>
        <begin position="27"/>
        <end position="259"/>
    </location>
</feature>
<accession>A0ABW2XJR2</accession>
<dbReference type="EMBL" id="JBHTGP010000006">
    <property type="protein sequence ID" value="MFD0685789.1"/>
    <property type="molecule type" value="Genomic_DNA"/>
</dbReference>
<dbReference type="PIRSF" id="PIRSF006648">
    <property type="entry name" value="DrrB"/>
    <property type="match status" value="1"/>
</dbReference>
<dbReference type="InterPro" id="IPR000412">
    <property type="entry name" value="ABC_2_transport"/>
</dbReference>
<evidence type="ECO:0000256" key="5">
    <source>
        <dbReference type="ARBA" id="ARBA00023251"/>
    </source>
</evidence>
<organism evidence="8 9">
    <name type="scientific">Actinomadura fibrosa</name>
    <dbReference type="NCBI Taxonomy" id="111802"/>
    <lineage>
        <taxon>Bacteria</taxon>
        <taxon>Bacillati</taxon>
        <taxon>Actinomycetota</taxon>
        <taxon>Actinomycetes</taxon>
        <taxon>Streptosporangiales</taxon>
        <taxon>Thermomonosporaceae</taxon>
        <taxon>Actinomadura</taxon>
    </lineage>
</organism>
<evidence type="ECO:0000256" key="1">
    <source>
        <dbReference type="ARBA" id="ARBA00004141"/>
    </source>
</evidence>
<proteinExistence type="inferred from homology"/>
<feature type="transmembrane region" description="Helical" evidence="6">
    <location>
        <begin position="109"/>
        <end position="135"/>
    </location>
</feature>
<evidence type="ECO:0000259" key="7">
    <source>
        <dbReference type="PROSITE" id="PS51012"/>
    </source>
</evidence>
<comment type="caution">
    <text evidence="8">The sequence shown here is derived from an EMBL/GenBank/DDBJ whole genome shotgun (WGS) entry which is preliminary data.</text>
</comment>
<evidence type="ECO:0000256" key="4">
    <source>
        <dbReference type="ARBA" id="ARBA00023136"/>
    </source>
</evidence>
<dbReference type="InterPro" id="IPR013525">
    <property type="entry name" value="ABC2_TM"/>
</dbReference>
<keyword evidence="4 6" id="KW-0472">Membrane</keyword>
<name>A0ABW2XJR2_9ACTN</name>
<dbReference type="InterPro" id="IPR047817">
    <property type="entry name" value="ABC2_TM_bact-type"/>
</dbReference>
<reference evidence="9" key="1">
    <citation type="journal article" date="2019" name="Int. J. Syst. Evol. Microbiol.">
        <title>The Global Catalogue of Microorganisms (GCM) 10K type strain sequencing project: providing services to taxonomists for standard genome sequencing and annotation.</title>
        <authorList>
            <consortium name="The Broad Institute Genomics Platform"/>
            <consortium name="The Broad Institute Genome Sequencing Center for Infectious Disease"/>
            <person name="Wu L."/>
            <person name="Ma J."/>
        </authorList>
    </citation>
    <scope>NUCLEOTIDE SEQUENCE [LARGE SCALE GENOMIC DNA]</scope>
    <source>
        <strain evidence="9">JCM 9371</strain>
    </source>
</reference>
<keyword evidence="3 6" id="KW-1133">Transmembrane helix</keyword>
<feature type="transmembrane region" description="Helical" evidence="6">
    <location>
        <begin position="237"/>
        <end position="256"/>
    </location>
</feature>
<keyword evidence="5" id="KW-0046">Antibiotic resistance</keyword>
<keyword evidence="6" id="KW-0813">Transport</keyword>
<feature type="transmembrane region" description="Helical" evidence="6">
    <location>
        <begin position="25"/>
        <end position="47"/>
    </location>
</feature>
<evidence type="ECO:0000256" key="2">
    <source>
        <dbReference type="ARBA" id="ARBA00022692"/>
    </source>
</evidence>
<gene>
    <name evidence="8" type="ORF">ACFQZM_14890</name>
</gene>
<comment type="similarity">
    <text evidence="6">Belongs to the ABC-2 integral membrane protein family.</text>
</comment>
<keyword evidence="6" id="KW-1003">Cell membrane</keyword>
<feature type="transmembrane region" description="Helical" evidence="6">
    <location>
        <begin position="147"/>
        <end position="171"/>
    </location>
</feature>
<comment type="subcellular location">
    <subcellularLocation>
        <location evidence="6">Cell membrane</location>
        <topology evidence="6">Multi-pass membrane protein</topology>
    </subcellularLocation>
    <subcellularLocation>
        <location evidence="1">Membrane</location>
        <topology evidence="1">Multi-pass membrane protein</topology>
    </subcellularLocation>
</comment>
<dbReference type="Proteomes" id="UP001597063">
    <property type="component" value="Unassembled WGS sequence"/>
</dbReference>
<dbReference type="RefSeq" id="WP_131755217.1">
    <property type="nucleotide sequence ID" value="NZ_CAACUY010000004.1"/>
</dbReference>
<keyword evidence="2 6" id="KW-0812">Transmembrane</keyword>
<sequence length="262" mass="27703">MTATPHVLTDSATMLRRNLRHALRYPSMTVVSIGMPVLLLLLFVGVFGGALGEGVGATAREGGYIDYIAPGIILMAVTSGCLSVSVAVSVDMTAGITARFRTMPIARSAILTGHVAGTMIQTVASTLLVVLVAVAMGFRPHAGPLDWLLVSALLLALVFALTWLAVGLGLVAKNPEGASNSPLLIQFLPFLGSAIVPTGTMPDGVRWFAEYQPFTPITETVRGLLTGTPIGHDGWTSAAWCTVIALAGYLWSRWLFDRDPSR</sequence>
<evidence type="ECO:0000313" key="8">
    <source>
        <dbReference type="EMBL" id="MFD0685789.1"/>
    </source>
</evidence>
<evidence type="ECO:0000313" key="9">
    <source>
        <dbReference type="Proteomes" id="UP001597063"/>
    </source>
</evidence>
<evidence type="ECO:0000256" key="3">
    <source>
        <dbReference type="ARBA" id="ARBA00022989"/>
    </source>
</evidence>
<feature type="transmembrane region" description="Helical" evidence="6">
    <location>
        <begin position="67"/>
        <end position="88"/>
    </location>
</feature>
<evidence type="ECO:0000256" key="6">
    <source>
        <dbReference type="RuleBase" id="RU361157"/>
    </source>
</evidence>
<dbReference type="PROSITE" id="PS51012">
    <property type="entry name" value="ABC_TM2"/>
    <property type="match status" value="1"/>
</dbReference>
<dbReference type="InterPro" id="IPR051784">
    <property type="entry name" value="Nod_factor_ABC_transporter"/>
</dbReference>
<dbReference type="PANTHER" id="PTHR43229:SF2">
    <property type="entry name" value="NODULATION PROTEIN J"/>
    <property type="match status" value="1"/>
</dbReference>
<dbReference type="PANTHER" id="PTHR43229">
    <property type="entry name" value="NODULATION PROTEIN J"/>
    <property type="match status" value="1"/>
</dbReference>
<protein>
    <recommendedName>
        <fullName evidence="6">Transport permease protein</fullName>
    </recommendedName>
</protein>
<feature type="transmembrane region" description="Helical" evidence="6">
    <location>
        <begin position="183"/>
        <end position="201"/>
    </location>
</feature>